<evidence type="ECO:0000313" key="2">
    <source>
        <dbReference type="Proteomes" id="UP000238164"/>
    </source>
</evidence>
<sequence length="237" mass="25872">MCAVDRTRHRAHIAGTLSYTRNPLAYAGLVTGWLLHFRGRNFFDGTNEAAIRTYRRLSTDQLLEVLRRDTPRAVPPGWSRPLPLMGVASLPKYATFGHLADVVLPRDCFMHRYDIGRATGVYVPRDPTDADVVAQVVRDLGLAWTGPAFVLRLSGTGVGEWQVRAGTPDDAALVTLDSVDYLRHLSGRAVSPDLFAGTPESVRGQLRDARVLIAAHASAVHSPALVEQMARAGPLLT</sequence>
<dbReference type="KEGG" id="mgg:MPLG2_0259"/>
<organism evidence="1 2">
    <name type="scientific">Micropruina glycogenica</name>
    <dbReference type="NCBI Taxonomy" id="75385"/>
    <lineage>
        <taxon>Bacteria</taxon>
        <taxon>Bacillati</taxon>
        <taxon>Actinomycetota</taxon>
        <taxon>Actinomycetes</taxon>
        <taxon>Propionibacteriales</taxon>
        <taxon>Nocardioidaceae</taxon>
        <taxon>Micropruina</taxon>
    </lineage>
</organism>
<evidence type="ECO:0000313" key="1">
    <source>
        <dbReference type="EMBL" id="SPD85295.1"/>
    </source>
</evidence>
<name>A0A2N9JCV2_9ACTN</name>
<reference evidence="1 2" key="1">
    <citation type="submission" date="2018-02" db="EMBL/GenBank/DDBJ databases">
        <authorList>
            <person name="Cohen D.B."/>
            <person name="Kent A.D."/>
        </authorList>
    </citation>
    <scope>NUCLEOTIDE SEQUENCE [LARGE SCALE GENOMIC DNA]</scope>
    <source>
        <strain evidence="1">1</strain>
    </source>
</reference>
<dbReference type="AlphaFoldDB" id="A0A2N9JCV2"/>
<gene>
    <name evidence="1" type="ORF">MPLG2_0259</name>
</gene>
<dbReference type="EMBL" id="LT985188">
    <property type="protein sequence ID" value="SPD85295.1"/>
    <property type="molecule type" value="Genomic_DNA"/>
</dbReference>
<proteinExistence type="predicted"/>
<protein>
    <submittedName>
        <fullName evidence="1">Uncharacterized protein</fullName>
    </submittedName>
</protein>
<dbReference type="Proteomes" id="UP000238164">
    <property type="component" value="Chromosome 1"/>
</dbReference>
<keyword evidence="2" id="KW-1185">Reference proteome</keyword>
<accession>A0A2N9JCV2</accession>